<accession>A0A484BK57</accession>
<feature type="region of interest" description="Disordered" evidence="2">
    <location>
        <begin position="104"/>
        <end position="124"/>
    </location>
</feature>
<dbReference type="EMBL" id="LSRL02000033">
    <property type="protein sequence ID" value="TDG48430.1"/>
    <property type="molecule type" value="Genomic_DNA"/>
</dbReference>
<evidence type="ECO:0000313" key="4">
    <source>
        <dbReference type="Proteomes" id="UP000295192"/>
    </source>
</evidence>
<name>A0A484BK57_DRONA</name>
<keyword evidence="1" id="KW-0175">Coiled coil</keyword>
<keyword evidence="4" id="KW-1185">Reference proteome</keyword>
<gene>
    <name evidence="3" type="ORF">AWZ03_005175</name>
</gene>
<evidence type="ECO:0000256" key="2">
    <source>
        <dbReference type="SAM" id="MobiDB-lite"/>
    </source>
</evidence>
<comment type="caution">
    <text evidence="3">The sequence shown here is derived from an EMBL/GenBank/DDBJ whole genome shotgun (WGS) entry which is preliminary data.</text>
</comment>
<evidence type="ECO:0000256" key="1">
    <source>
        <dbReference type="SAM" id="Coils"/>
    </source>
</evidence>
<feature type="coiled-coil region" evidence="1">
    <location>
        <begin position="24"/>
        <end position="58"/>
    </location>
</feature>
<sequence>MDTIDDCATLVGFDQQLDYVEQMLQKADKYNNRLITQIDNLKNLVQANQKILLNLQSNEAHMEALLEDSPKSEQHAAMISYAQRLKRKLLVTVSLLDELEAEDTPIDCKEDQDSESSLSQQMNGLGPSLASIGNELKSLSEDKLNEIREASLLSQSSCKGSSKKRRCWTHCRTLKQNDLHAKEVMELRKATELLFHAFNQSNSVTVEIIYRNHIMERVKSMLDKVERLDFKSK</sequence>
<organism evidence="3 4">
    <name type="scientific">Drosophila navojoa</name>
    <name type="common">Fruit fly</name>
    <dbReference type="NCBI Taxonomy" id="7232"/>
    <lineage>
        <taxon>Eukaryota</taxon>
        <taxon>Metazoa</taxon>
        <taxon>Ecdysozoa</taxon>
        <taxon>Arthropoda</taxon>
        <taxon>Hexapoda</taxon>
        <taxon>Insecta</taxon>
        <taxon>Pterygota</taxon>
        <taxon>Neoptera</taxon>
        <taxon>Endopterygota</taxon>
        <taxon>Diptera</taxon>
        <taxon>Brachycera</taxon>
        <taxon>Muscomorpha</taxon>
        <taxon>Ephydroidea</taxon>
        <taxon>Drosophilidae</taxon>
        <taxon>Drosophila</taxon>
    </lineage>
</organism>
<dbReference type="Proteomes" id="UP000295192">
    <property type="component" value="Unassembled WGS sequence"/>
</dbReference>
<protein>
    <submittedName>
        <fullName evidence="3">Uncharacterized protein</fullName>
    </submittedName>
</protein>
<proteinExistence type="predicted"/>
<dbReference type="OrthoDB" id="7858812at2759"/>
<dbReference type="OMA" id="CWTHCRT"/>
<dbReference type="AlphaFoldDB" id="A0A484BK57"/>
<evidence type="ECO:0000313" key="3">
    <source>
        <dbReference type="EMBL" id="TDG48430.1"/>
    </source>
</evidence>
<reference evidence="3 4" key="1">
    <citation type="journal article" date="2019" name="J. Hered.">
        <title>An Improved Genome Assembly for Drosophila navojoa, the Basal Species in the mojavensis Cluster.</title>
        <authorList>
            <person name="Vanderlinde T."/>
            <person name="Dupim E.G."/>
            <person name="Nazario-Yepiz N.O."/>
            <person name="Carvalho A.B."/>
        </authorList>
    </citation>
    <scope>NUCLEOTIDE SEQUENCE [LARGE SCALE GENOMIC DNA]</scope>
    <source>
        <strain evidence="3">Navoj_Jal97</strain>
        <tissue evidence="3">Whole organism</tissue>
    </source>
</reference>